<dbReference type="GO" id="GO:0016747">
    <property type="term" value="F:acyltransferase activity, transferring groups other than amino-acyl groups"/>
    <property type="evidence" value="ECO:0007669"/>
    <property type="project" value="InterPro"/>
</dbReference>
<evidence type="ECO:0000313" key="3">
    <source>
        <dbReference type="Proteomes" id="UP000237631"/>
    </source>
</evidence>
<gene>
    <name evidence="2" type="ORF">CBER1_08188</name>
</gene>
<dbReference type="OrthoDB" id="64477at2759"/>
<feature type="domain" description="N-acetyltransferase" evidence="1">
    <location>
        <begin position="1"/>
        <end position="100"/>
    </location>
</feature>
<dbReference type="Proteomes" id="UP000237631">
    <property type="component" value="Unassembled WGS sequence"/>
</dbReference>
<dbReference type="EMBL" id="PNEN01001741">
    <property type="protein sequence ID" value="PPJ51762.1"/>
    <property type="molecule type" value="Genomic_DNA"/>
</dbReference>
<comment type="caution">
    <text evidence="2">The sequence shown here is derived from an EMBL/GenBank/DDBJ whole genome shotgun (WGS) entry which is preliminary data.</text>
</comment>
<dbReference type="PROSITE" id="PS51186">
    <property type="entry name" value="GNAT"/>
    <property type="match status" value="1"/>
</dbReference>
<sequence>MLSIRDNNIENGRFLRHASLGIAIDREHWGKGYGREAVTWALNWAFRRAAMHKVSLRVCGYNADAIKLYESMGFVLEGKLRDEVWHDGIFWDYYAYSLLEEEWRRLYGHEKKDEEV</sequence>
<dbReference type="SUPFAM" id="SSF55729">
    <property type="entry name" value="Acyl-CoA N-acyltransferases (Nat)"/>
    <property type="match status" value="1"/>
</dbReference>
<protein>
    <recommendedName>
        <fullName evidence="1">N-acetyltransferase domain-containing protein</fullName>
    </recommendedName>
</protein>
<dbReference type="PANTHER" id="PTHR43415:SF3">
    <property type="entry name" value="GNAT-FAMILY ACETYLTRANSFERASE"/>
    <property type="match status" value="1"/>
</dbReference>
<keyword evidence="3" id="KW-1185">Reference proteome</keyword>
<accession>A0A2S6BWB1</accession>
<dbReference type="Gene3D" id="3.40.630.30">
    <property type="match status" value="1"/>
</dbReference>
<name>A0A2S6BWB1_9PEZI</name>
<dbReference type="InterPro" id="IPR000182">
    <property type="entry name" value="GNAT_dom"/>
</dbReference>
<reference evidence="3" key="1">
    <citation type="journal article" date="2017" name="bioRxiv">
        <title>Conservation of a gene cluster reveals novel cercosporin biosynthetic mechanisms and extends production to the genus Colletotrichum.</title>
        <authorList>
            <person name="de Jonge R."/>
            <person name="Ebert M.K."/>
            <person name="Huitt-Roehl C.R."/>
            <person name="Pal P."/>
            <person name="Suttle J.C."/>
            <person name="Spanner R.E."/>
            <person name="Neubauer J.D."/>
            <person name="Jurick W.M.II."/>
            <person name="Stott K.A."/>
            <person name="Secor G.A."/>
            <person name="Thomma B.P.H.J."/>
            <person name="Van de Peer Y."/>
            <person name="Townsend C.A."/>
            <person name="Bolton M.D."/>
        </authorList>
    </citation>
    <scope>NUCLEOTIDE SEQUENCE [LARGE SCALE GENOMIC DNA]</scope>
    <source>
        <strain evidence="3">CBS538.71</strain>
    </source>
</reference>
<dbReference type="InterPro" id="IPR016181">
    <property type="entry name" value="Acyl_CoA_acyltransferase"/>
</dbReference>
<organism evidence="2 3">
    <name type="scientific">Cercospora berteroae</name>
    <dbReference type="NCBI Taxonomy" id="357750"/>
    <lineage>
        <taxon>Eukaryota</taxon>
        <taxon>Fungi</taxon>
        <taxon>Dikarya</taxon>
        <taxon>Ascomycota</taxon>
        <taxon>Pezizomycotina</taxon>
        <taxon>Dothideomycetes</taxon>
        <taxon>Dothideomycetidae</taxon>
        <taxon>Mycosphaerellales</taxon>
        <taxon>Mycosphaerellaceae</taxon>
        <taxon>Cercospora</taxon>
    </lineage>
</organism>
<dbReference type="AlphaFoldDB" id="A0A2S6BWB1"/>
<evidence type="ECO:0000313" key="2">
    <source>
        <dbReference type="EMBL" id="PPJ51762.1"/>
    </source>
</evidence>
<dbReference type="PANTHER" id="PTHR43415">
    <property type="entry name" value="SPERMIDINE N(1)-ACETYLTRANSFERASE"/>
    <property type="match status" value="1"/>
</dbReference>
<proteinExistence type="predicted"/>
<dbReference type="Pfam" id="PF00583">
    <property type="entry name" value="Acetyltransf_1"/>
    <property type="match status" value="1"/>
</dbReference>
<evidence type="ECO:0000259" key="1">
    <source>
        <dbReference type="PROSITE" id="PS51186"/>
    </source>
</evidence>